<feature type="region of interest" description="Disordered" evidence="1">
    <location>
        <begin position="86"/>
        <end position="105"/>
    </location>
</feature>
<gene>
    <name evidence="2" type="ORF">JX360_15885</name>
</gene>
<accession>A0ABT0CF01</accession>
<evidence type="ECO:0000313" key="2">
    <source>
        <dbReference type="EMBL" id="MCJ2544367.1"/>
    </source>
</evidence>
<organism evidence="2 3">
    <name type="scientific">Thermostichus vulcanus str. 'Rupite'</name>
    <dbReference type="NCBI Taxonomy" id="2813851"/>
    <lineage>
        <taxon>Bacteria</taxon>
        <taxon>Bacillati</taxon>
        <taxon>Cyanobacteriota</taxon>
        <taxon>Cyanophyceae</taxon>
        <taxon>Thermostichales</taxon>
        <taxon>Thermostichaceae</taxon>
        <taxon>Thermostichus</taxon>
    </lineage>
</organism>
<dbReference type="EMBL" id="JAFIRA010000060">
    <property type="protein sequence ID" value="MCJ2544367.1"/>
    <property type="molecule type" value="Genomic_DNA"/>
</dbReference>
<name>A0ABT0CF01_THEVL</name>
<protein>
    <submittedName>
        <fullName evidence="2">Uncharacterized protein</fullName>
    </submittedName>
</protein>
<keyword evidence="3" id="KW-1185">Reference proteome</keyword>
<evidence type="ECO:0000313" key="3">
    <source>
        <dbReference type="Proteomes" id="UP000830835"/>
    </source>
</evidence>
<dbReference type="Proteomes" id="UP000830835">
    <property type="component" value="Unassembled WGS sequence"/>
</dbReference>
<evidence type="ECO:0000256" key="1">
    <source>
        <dbReference type="SAM" id="MobiDB-lite"/>
    </source>
</evidence>
<reference evidence="2" key="1">
    <citation type="submission" date="2021-02" db="EMBL/GenBank/DDBJ databases">
        <title>The CRISPR/cas machinery reduction and long-range gene transfer in the hot spring cyanobacterium Synechococcus.</title>
        <authorList>
            <person name="Dvorak P."/>
            <person name="Jahodarova E."/>
            <person name="Hasler P."/>
            <person name="Poulickova A."/>
        </authorList>
    </citation>
    <scope>NUCLEOTIDE SEQUENCE</scope>
    <source>
        <strain evidence="2">Rupite</strain>
    </source>
</reference>
<comment type="caution">
    <text evidence="2">The sequence shown here is derived from an EMBL/GenBank/DDBJ whole genome shotgun (WGS) entry which is preliminary data.</text>
</comment>
<sequence>MRQIMLAIKQAAEVRAGACVDLLMLLRLLEEMHRLILDGTFRESLPNTRQALYRVLQDLEEAGDWPYLPRLHIQALMQQLEGSTPMLVPPTPRSFEPFGGEVSDP</sequence>
<proteinExistence type="predicted"/>